<reference evidence="6 7" key="1">
    <citation type="submission" date="2016-10" db="EMBL/GenBank/DDBJ databases">
        <title>Genome sequence of Streptomyces gilvigriseus MUSC 26.</title>
        <authorList>
            <person name="Lee L.-H."/>
            <person name="Ser H.-L."/>
        </authorList>
    </citation>
    <scope>NUCLEOTIDE SEQUENCE [LARGE SCALE GENOMIC DNA]</scope>
    <source>
        <strain evidence="6 7">MUSC 26</strain>
    </source>
</reference>
<dbReference type="AlphaFoldDB" id="A0A1J7BE49"/>
<dbReference type="PROSITE" id="PS51987">
    <property type="entry name" value="GS_CATALYTIC"/>
    <property type="match status" value="1"/>
</dbReference>
<comment type="similarity">
    <text evidence="1 3 4">Belongs to the glutamine synthetase family.</text>
</comment>
<feature type="domain" description="GS catalytic" evidence="5">
    <location>
        <begin position="127"/>
        <end position="461"/>
    </location>
</feature>
<gene>
    <name evidence="6" type="ORF">BIV57_13255</name>
</gene>
<keyword evidence="7" id="KW-1185">Reference proteome</keyword>
<dbReference type="InterPro" id="IPR008146">
    <property type="entry name" value="Gln_synth_cat_dom"/>
</dbReference>
<evidence type="ECO:0000256" key="2">
    <source>
        <dbReference type="ARBA" id="ARBA00022598"/>
    </source>
</evidence>
<dbReference type="Proteomes" id="UP000243342">
    <property type="component" value="Unassembled WGS sequence"/>
</dbReference>
<dbReference type="Gene3D" id="3.10.20.70">
    <property type="entry name" value="Glutamine synthetase, N-terminal domain"/>
    <property type="match status" value="1"/>
</dbReference>
<proteinExistence type="inferred from homology"/>
<comment type="caution">
    <text evidence="6">The sequence shown here is derived from an EMBL/GenBank/DDBJ whole genome shotgun (WGS) entry which is preliminary data.</text>
</comment>
<name>A0A1J7BE49_9ACTN</name>
<evidence type="ECO:0000313" key="6">
    <source>
        <dbReference type="EMBL" id="OIV36955.1"/>
    </source>
</evidence>
<dbReference type="PANTHER" id="PTHR43785">
    <property type="entry name" value="GAMMA-GLUTAMYLPUTRESCINE SYNTHETASE"/>
    <property type="match status" value="1"/>
</dbReference>
<evidence type="ECO:0000313" key="7">
    <source>
        <dbReference type="Proteomes" id="UP000243342"/>
    </source>
</evidence>
<dbReference type="SUPFAM" id="SSF54368">
    <property type="entry name" value="Glutamine synthetase, N-terminal domain"/>
    <property type="match status" value="1"/>
</dbReference>
<evidence type="ECO:0000256" key="4">
    <source>
        <dbReference type="RuleBase" id="RU000384"/>
    </source>
</evidence>
<protein>
    <recommendedName>
        <fullName evidence="5">GS catalytic domain-containing protein</fullName>
    </recommendedName>
</protein>
<evidence type="ECO:0000256" key="3">
    <source>
        <dbReference type="PROSITE-ProRule" id="PRU01331"/>
    </source>
</evidence>
<dbReference type="OrthoDB" id="9807095at2"/>
<keyword evidence="2" id="KW-0436">Ligase</keyword>
<dbReference type="SUPFAM" id="SSF55931">
    <property type="entry name" value="Glutamine synthetase/guanido kinase"/>
    <property type="match status" value="1"/>
</dbReference>
<evidence type="ECO:0000256" key="1">
    <source>
        <dbReference type="ARBA" id="ARBA00009897"/>
    </source>
</evidence>
<dbReference type="InterPro" id="IPR036651">
    <property type="entry name" value="Gln_synt_N_sf"/>
</dbReference>
<dbReference type="Gene3D" id="3.30.590.10">
    <property type="entry name" value="Glutamine synthetase/guanido kinase, catalytic domain"/>
    <property type="match status" value="1"/>
</dbReference>
<sequence length="461" mass="49597">MAESPRARYGGTFVEDLDALISNERIDTVLLAVPDVFGRLKGKLFDATDFAAHEFTGTAEACAYLLSTDLDMAPGHDVAFASWSTGYGDMVLRADREAVTALSWMPHTALVFADPVRADGSLLEVAPRQILREQLALLAAEHGLIPSVGLEIEFTCYRGTYEQNAEHGFGHLVPAARHNLDYSLDHPPEISAFVRRLRRHLGDTGLPWESLKTEAALGQVEVALRHGDAVAACDALLLLKHAVRTLGPQLGLSPTFMAAPQTGVGSGLHLHLSLTRHGQPDHPVLADTDGELSDQALQAITGLLEILPETGPLWAPTPNSYKRLVPDSFAPTAASWGMDNRTCAIRIAGHGPNRHLEIRTAGADANPYLALAAVLAGIRYGLMGPAKPPPPVQGNAYTDAALAPLPGSLAEALARMRQETTPRDLLGRHVIGHLVQVAQTELDALTGQVSDVERLRYFDRI</sequence>
<accession>A0A1J7BE49</accession>
<evidence type="ECO:0000259" key="5">
    <source>
        <dbReference type="PROSITE" id="PS51987"/>
    </source>
</evidence>
<dbReference type="PANTHER" id="PTHR43785:SF12">
    <property type="entry name" value="TYPE-1 GLUTAMINE SYNTHETASE 2"/>
    <property type="match status" value="1"/>
</dbReference>
<dbReference type="GO" id="GO:0006542">
    <property type="term" value="P:glutamine biosynthetic process"/>
    <property type="evidence" value="ECO:0007669"/>
    <property type="project" value="InterPro"/>
</dbReference>
<dbReference type="Pfam" id="PF00120">
    <property type="entry name" value="Gln-synt_C"/>
    <property type="match status" value="1"/>
</dbReference>
<dbReference type="InterPro" id="IPR014746">
    <property type="entry name" value="Gln_synth/guanido_kin_cat_dom"/>
</dbReference>
<dbReference type="SMART" id="SM01230">
    <property type="entry name" value="Gln-synt_C"/>
    <property type="match status" value="1"/>
</dbReference>
<organism evidence="6 7">
    <name type="scientific">Mangrovactinospora gilvigrisea</name>
    <dbReference type="NCBI Taxonomy" id="1428644"/>
    <lineage>
        <taxon>Bacteria</taxon>
        <taxon>Bacillati</taxon>
        <taxon>Actinomycetota</taxon>
        <taxon>Actinomycetes</taxon>
        <taxon>Kitasatosporales</taxon>
        <taxon>Streptomycetaceae</taxon>
        <taxon>Mangrovactinospora</taxon>
    </lineage>
</organism>
<dbReference type="GO" id="GO:0004356">
    <property type="term" value="F:glutamine synthetase activity"/>
    <property type="evidence" value="ECO:0007669"/>
    <property type="project" value="InterPro"/>
</dbReference>
<dbReference type="RefSeq" id="WP_071657029.1">
    <property type="nucleotide sequence ID" value="NZ_MLCF01000067.1"/>
</dbReference>
<dbReference type="STRING" id="1428644.BIV57_13255"/>
<dbReference type="EMBL" id="MLCF01000067">
    <property type="protein sequence ID" value="OIV36955.1"/>
    <property type="molecule type" value="Genomic_DNA"/>
</dbReference>